<evidence type="ECO:0000256" key="5">
    <source>
        <dbReference type="PIRSR" id="PIRSR601461-1"/>
    </source>
</evidence>
<reference evidence="9" key="1">
    <citation type="journal article" date="2014" name="Proc. Natl. Acad. Sci. U.S.A.">
        <title>Extensive sampling of basidiomycete genomes demonstrates inadequacy of the white-rot/brown-rot paradigm for wood decay fungi.</title>
        <authorList>
            <person name="Riley R."/>
            <person name="Salamov A.A."/>
            <person name="Brown D.W."/>
            <person name="Nagy L.G."/>
            <person name="Floudas D."/>
            <person name="Held B.W."/>
            <person name="Levasseur A."/>
            <person name="Lombard V."/>
            <person name="Morin E."/>
            <person name="Otillar R."/>
            <person name="Lindquist E.A."/>
            <person name="Sun H."/>
            <person name="LaButti K.M."/>
            <person name="Schmutz J."/>
            <person name="Jabbour D."/>
            <person name="Luo H."/>
            <person name="Baker S.E."/>
            <person name="Pisabarro A.G."/>
            <person name="Walton J.D."/>
            <person name="Blanchette R.A."/>
            <person name="Henrissat B."/>
            <person name="Martin F."/>
            <person name="Cullen D."/>
            <person name="Hibbett D.S."/>
            <person name="Grigoriev I.V."/>
        </authorList>
    </citation>
    <scope>NUCLEOTIDE SEQUENCE [LARGE SCALE GENOMIC DNA]</scope>
    <source>
        <strain evidence="9">MUCL 33604</strain>
    </source>
</reference>
<evidence type="ECO:0000256" key="1">
    <source>
        <dbReference type="ARBA" id="ARBA00007447"/>
    </source>
</evidence>
<dbReference type="FunFam" id="2.40.70.10:FF:000115">
    <property type="entry name" value="Lysosomal aspartic protease"/>
    <property type="match status" value="1"/>
</dbReference>
<feature type="domain" description="Peptidase A1" evidence="7">
    <location>
        <begin position="139"/>
        <end position="410"/>
    </location>
</feature>
<dbReference type="InterPro" id="IPR001969">
    <property type="entry name" value="Aspartic_peptidase_AS"/>
</dbReference>
<dbReference type="PROSITE" id="PS51767">
    <property type="entry name" value="PEPTIDASE_A1"/>
    <property type="match status" value="1"/>
</dbReference>
<sequence>MVTLPISRFYRTTNDIPSAIIHQQHANRGSQRLARMSGQPEPSINDLRGRLRARITALPPRLQQPFDRFGLLEDFIPPMTRNKHQDKTNYTVVKSHDTRPQGFSQKDLLASDANTYTPSNHPTYNNSLGLAISANDIGYIATVQIGTPPRDFNLLVDSGSSDLWVGAENCISESDGSPCAHQLLGSTSSSTFNDSSLVWSISYGTGHLTGHIIQDNIAIAGMKLISHRLTRELSEQHTNTIVDALQIAGLIKEAITSYKISRLDDGKNDGEITFGGMDPTKYDPQSLVTVANINTQGFWEAKIDAFVVEGRNLGFEGRTAIIDTGTTMIIGPANDVDALHNKIPGSKLDNSTSWIIPCTTTVNLSITIAGRQFQLDPRDLVFLPFGDVFLKNVYLSTNTATNQITMANTT</sequence>
<accession>A0A067PH82</accession>
<dbReference type="PANTHER" id="PTHR47966:SF75">
    <property type="entry name" value="ENDOPEPTIDASE (CTSD), PUTATIVE (AFU_ORTHOLOGUE AFUA_4G07040)-RELATED"/>
    <property type="match status" value="1"/>
</dbReference>
<dbReference type="OrthoDB" id="2747330at2759"/>
<dbReference type="SUPFAM" id="SSF50630">
    <property type="entry name" value="Acid proteases"/>
    <property type="match status" value="1"/>
</dbReference>
<evidence type="ECO:0000313" key="9">
    <source>
        <dbReference type="Proteomes" id="UP000027265"/>
    </source>
</evidence>
<name>A0A067PH82_9AGAM</name>
<evidence type="ECO:0000256" key="4">
    <source>
        <dbReference type="ARBA" id="ARBA00022801"/>
    </source>
</evidence>
<dbReference type="PANTHER" id="PTHR47966">
    <property type="entry name" value="BETA-SITE APP-CLEAVING ENZYME, ISOFORM A-RELATED"/>
    <property type="match status" value="1"/>
</dbReference>
<keyword evidence="4 6" id="KW-0378">Hydrolase</keyword>
<dbReference type="CDD" id="cd05471">
    <property type="entry name" value="pepsin_like"/>
    <property type="match status" value="1"/>
</dbReference>
<dbReference type="HOGENOM" id="CLU_013253_1_1_1"/>
<gene>
    <name evidence="8" type="ORF">JAAARDRAFT_72709</name>
</gene>
<feature type="active site" evidence="5">
    <location>
        <position position="323"/>
    </location>
</feature>
<dbReference type="EMBL" id="KL197735">
    <property type="protein sequence ID" value="KDQ53200.1"/>
    <property type="molecule type" value="Genomic_DNA"/>
</dbReference>
<dbReference type="InterPro" id="IPR033121">
    <property type="entry name" value="PEPTIDASE_A1"/>
</dbReference>
<evidence type="ECO:0000259" key="7">
    <source>
        <dbReference type="PROSITE" id="PS51767"/>
    </source>
</evidence>
<dbReference type="Gene3D" id="2.40.70.10">
    <property type="entry name" value="Acid Proteases"/>
    <property type="match status" value="2"/>
</dbReference>
<dbReference type="GO" id="GO:0006508">
    <property type="term" value="P:proteolysis"/>
    <property type="evidence" value="ECO:0007669"/>
    <property type="project" value="UniProtKB-KW"/>
</dbReference>
<dbReference type="InterPro" id="IPR001461">
    <property type="entry name" value="Aspartic_peptidase_A1"/>
</dbReference>
<dbReference type="InterPro" id="IPR021109">
    <property type="entry name" value="Peptidase_aspartic_dom_sf"/>
</dbReference>
<dbReference type="Proteomes" id="UP000027265">
    <property type="component" value="Unassembled WGS sequence"/>
</dbReference>
<evidence type="ECO:0000256" key="3">
    <source>
        <dbReference type="ARBA" id="ARBA00022750"/>
    </source>
</evidence>
<dbReference type="GO" id="GO:0004190">
    <property type="term" value="F:aspartic-type endopeptidase activity"/>
    <property type="evidence" value="ECO:0007669"/>
    <property type="project" value="UniProtKB-KW"/>
</dbReference>
<protein>
    <recommendedName>
        <fullName evidence="7">Peptidase A1 domain-containing protein</fullName>
    </recommendedName>
</protein>
<evidence type="ECO:0000256" key="6">
    <source>
        <dbReference type="RuleBase" id="RU000454"/>
    </source>
</evidence>
<dbReference type="AlphaFoldDB" id="A0A067PH82"/>
<organism evidence="8 9">
    <name type="scientific">Jaapia argillacea MUCL 33604</name>
    <dbReference type="NCBI Taxonomy" id="933084"/>
    <lineage>
        <taxon>Eukaryota</taxon>
        <taxon>Fungi</taxon>
        <taxon>Dikarya</taxon>
        <taxon>Basidiomycota</taxon>
        <taxon>Agaricomycotina</taxon>
        <taxon>Agaricomycetes</taxon>
        <taxon>Agaricomycetidae</taxon>
        <taxon>Jaapiales</taxon>
        <taxon>Jaapiaceae</taxon>
        <taxon>Jaapia</taxon>
    </lineage>
</organism>
<proteinExistence type="inferred from homology"/>
<comment type="similarity">
    <text evidence="1 6">Belongs to the peptidase A1 family.</text>
</comment>
<dbReference type="Pfam" id="PF00026">
    <property type="entry name" value="Asp"/>
    <property type="match status" value="2"/>
</dbReference>
<dbReference type="PRINTS" id="PR00792">
    <property type="entry name" value="PEPSIN"/>
</dbReference>
<keyword evidence="9" id="KW-1185">Reference proteome</keyword>
<evidence type="ECO:0000256" key="2">
    <source>
        <dbReference type="ARBA" id="ARBA00022670"/>
    </source>
</evidence>
<dbReference type="InParanoid" id="A0A067PH82"/>
<keyword evidence="3 6" id="KW-0064">Aspartyl protease</keyword>
<dbReference type="PROSITE" id="PS00141">
    <property type="entry name" value="ASP_PROTEASE"/>
    <property type="match status" value="2"/>
</dbReference>
<dbReference type="STRING" id="933084.A0A067PH82"/>
<evidence type="ECO:0000313" key="8">
    <source>
        <dbReference type="EMBL" id="KDQ53200.1"/>
    </source>
</evidence>
<keyword evidence="2 6" id="KW-0645">Protease</keyword>
<dbReference type="InterPro" id="IPR034164">
    <property type="entry name" value="Pepsin-like_dom"/>
</dbReference>
<feature type="active site" evidence="5">
    <location>
        <position position="157"/>
    </location>
</feature>